<reference evidence="3 4" key="1">
    <citation type="submission" date="2024-01" db="EMBL/GenBank/DDBJ databases">
        <title>A draft genome for a cacao thread blight-causing isolate of Paramarasmius palmivorus.</title>
        <authorList>
            <person name="Baruah I.K."/>
            <person name="Bukari Y."/>
            <person name="Amoako-Attah I."/>
            <person name="Meinhardt L.W."/>
            <person name="Bailey B.A."/>
            <person name="Cohen S.P."/>
        </authorList>
    </citation>
    <scope>NUCLEOTIDE SEQUENCE [LARGE SCALE GENOMIC DNA]</scope>
    <source>
        <strain evidence="3 4">GH-12</strain>
    </source>
</reference>
<dbReference type="InterPro" id="IPR001680">
    <property type="entry name" value="WD40_rpt"/>
</dbReference>
<comment type="caution">
    <text evidence="3">The sequence shown here is derived from an EMBL/GenBank/DDBJ whole genome shotgun (WGS) entry which is preliminary data.</text>
</comment>
<organism evidence="3 4">
    <name type="scientific">Paramarasmius palmivorus</name>
    <dbReference type="NCBI Taxonomy" id="297713"/>
    <lineage>
        <taxon>Eukaryota</taxon>
        <taxon>Fungi</taxon>
        <taxon>Dikarya</taxon>
        <taxon>Basidiomycota</taxon>
        <taxon>Agaricomycotina</taxon>
        <taxon>Agaricomycetes</taxon>
        <taxon>Agaricomycetidae</taxon>
        <taxon>Agaricales</taxon>
        <taxon>Marasmiineae</taxon>
        <taxon>Marasmiaceae</taxon>
        <taxon>Paramarasmius</taxon>
    </lineage>
</organism>
<feature type="repeat" description="WD" evidence="1">
    <location>
        <begin position="507"/>
        <end position="531"/>
    </location>
</feature>
<protein>
    <recommendedName>
        <fullName evidence="5">WD40 repeat domain-containing protein</fullName>
    </recommendedName>
</protein>
<dbReference type="EMBL" id="JAYKXP010000025">
    <property type="protein sequence ID" value="KAK7045397.1"/>
    <property type="molecule type" value="Genomic_DNA"/>
</dbReference>
<dbReference type="InterPro" id="IPR011047">
    <property type="entry name" value="Quinoprotein_ADH-like_sf"/>
</dbReference>
<feature type="chain" id="PRO_5043362271" description="WD40 repeat domain-containing protein" evidence="2">
    <location>
        <begin position="20"/>
        <end position="531"/>
    </location>
</feature>
<keyword evidence="4" id="KW-1185">Reference proteome</keyword>
<evidence type="ECO:0000256" key="1">
    <source>
        <dbReference type="PROSITE-ProRule" id="PRU00221"/>
    </source>
</evidence>
<evidence type="ECO:0000313" key="4">
    <source>
        <dbReference type="Proteomes" id="UP001383192"/>
    </source>
</evidence>
<dbReference type="PROSITE" id="PS50294">
    <property type="entry name" value="WD_REPEATS_REGION"/>
    <property type="match status" value="1"/>
</dbReference>
<proteinExistence type="predicted"/>
<keyword evidence="2" id="KW-0732">Signal</keyword>
<dbReference type="PANTHER" id="PTHR19879:SF9">
    <property type="entry name" value="TRANSCRIPTION INITIATION FACTOR TFIID SUBUNIT 5"/>
    <property type="match status" value="1"/>
</dbReference>
<evidence type="ECO:0000313" key="3">
    <source>
        <dbReference type="EMBL" id="KAK7045397.1"/>
    </source>
</evidence>
<sequence>MRPLFLLFFLLALGNHLEALSPLDDDDYYDVDWETVIPESDTRPPPLYLSGHPKHKSSETGCIQIPSSLGFWGACSSQSQRKAGHLAVSIDGKLLAISEKDGSEVFVYETETLNLRHRLNSRYGMGRIVDMAFGARSRLVLSISDRGLADKGLIWVFDLESEAMTSHHLGLVEQKTAEVYGNILKEHMPGIQPSSPERLDDLVSTLVWETRLQQDIERGWAFQGSFRAFAPIDPPIGPDGKRLIVSQESKLAVFNIDTQDSTPPKLIFNLPMNAPDVGPPNITMAHFQNSSLPDQPLVVVLERDTKQFESQRIRIQNADTGATEHIPPTPGDINWSAYRPSQSMITFSPDGRLAAAQATTDRFLLWHAENGTLLRTIPLNSQIVWEASISFSHDGEFVFTKGGDLFSDGPIYVYNVSTGELVQKWVISDLYSRVEPENLSVDPRIIKTNAQVVKVQHAANGLLVCTLEDGSVALFDPKTNHEGWISPWAIGDLLGWSDSYLSRRVEVVVSPDGKAIYSSNVDGNVRVWPLE</sequence>
<keyword evidence="1" id="KW-0853">WD repeat</keyword>
<dbReference type="Proteomes" id="UP001383192">
    <property type="component" value="Unassembled WGS sequence"/>
</dbReference>
<dbReference type="PROSITE" id="PS50082">
    <property type="entry name" value="WD_REPEATS_2"/>
    <property type="match status" value="1"/>
</dbReference>
<dbReference type="PANTHER" id="PTHR19879">
    <property type="entry name" value="TRANSCRIPTION INITIATION FACTOR TFIID"/>
    <property type="match status" value="1"/>
</dbReference>
<dbReference type="SUPFAM" id="SSF50998">
    <property type="entry name" value="Quinoprotein alcohol dehydrogenase-like"/>
    <property type="match status" value="1"/>
</dbReference>
<dbReference type="InterPro" id="IPR015943">
    <property type="entry name" value="WD40/YVTN_repeat-like_dom_sf"/>
</dbReference>
<name>A0AAW0D3F0_9AGAR</name>
<feature type="signal peptide" evidence="2">
    <location>
        <begin position="1"/>
        <end position="19"/>
    </location>
</feature>
<dbReference type="Gene3D" id="2.130.10.10">
    <property type="entry name" value="YVTN repeat-like/Quinoprotein amine dehydrogenase"/>
    <property type="match status" value="2"/>
</dbReference>
<accession>A0AAW0D3F0</accession>
<gene>
    <name evidence="3" type="ORF">VNI00_007648</name>
</gene>
<evidence type="ECO:0008006" key="5">
    <source>
        <dbReference type="Google" id="ProtNLM"/>
    </source>
</evidence>
<dbReference type="AlphaFoldDB" id="A0AAW0D3F0"/>
<evidence type="ECO:0000256" key="2">
    <source>
        <dbReference type="SAM" id="SignalP"/>
    </source>
</evidence>
<dbReference type="Pfam" id="PF00400">
    <property type="entry name" value="WD40"/>
    <property type="match status" value="1"/>
</dbReference>